<dbReference type="HOGENOM" id="CLU_013866_1_1_1"/>
<evidence type="ECO:0000313" key="2">
    <source>
        <dbReference type="Proteomes" id="UP000015100"/>
    </source>
</evidence>
<name>S8C2B2_DACHA</name>
<dbReference type="EMBL" id="AQGS01000153">
    <property type="protein sequence ID" value="EPS41767.1"/>
    <property type="molecule type" value="Genomic_DNA"/>
</dbReference>
<dbReference type="PANTHER" id="PTHR38791">
    <property type="entry name" value="ZN(II)2CYS6 TRANSCRIPTION FACTOR (EUROFUNG)-RELATED-RELATED"/>
    <property type="match status" value="1"/>
</dbReference>
<gene>
    <name evidence="1" type="ORF">H072_4268</name>
</gene>
<accession>S8C2B2</accession>
<dbReference type="OMA" id="LMACNIS"/>
<dbReference type="PANTHER" id="PTHR38791:SF5">
    <property type="entry name" value="TRANSCRIPTION FACTOR DBAG-RELATED"/>
    <property type="match status" value="1"/>
</dbReference>
<dbReference type="STRING" id="1284197.S8C2B2"/>
<protein>
    <recommendedName>
        <fullName evidence="3">Transcription factor domain-containing protein</fullName>
    </recommendedName>
</protein>
<evidence type="ECO:0000313" key="1">
    <source>
        <dbReference type="EMBL" id="EPS41767.1"/>
    </source>
</evidence>
<proteinExistence type="predicted"/>
<evidence type="ECO:0008006" key="3">
    <source>
        <dbReference type="Google" id="ProtNLM"/>
    </source>
</evidence>
<dbReference type="InterPro" id="IPR053175">
    <property type="entry name" value="DHMBA_Reg_Transcription_Factor"/>
</dbReference>
<organism evidence="1 2">
    <name type="scientific">Dactylellina haptotyla (strain CBS 200.50)</name>
    <name type="common">Nematode-trapping fungus</name>
    <name type="synonym">Monacrosporium haptotylum</name>
    <dbReference type="NCBI Taxonomy" id="1284197"/>
    <lineage>
        <taxon>Eukaryota</taxon>
        <taxon>Fungi</taxon>
        <taxon>Dikarya</taxon>
        <taxon>Ascomycota</taxon>
        <taxon>Pezizomycotina</taxon>
        <taxon>Orbiliomycetes</taxon>
        <taxon>Orbiliales</taxon>
        <taxon>Orbiliaceae</taxon>
        <taxon>Dactylellina</taxon>
    </lineage>
</organism>
<dbReference type="AlphaFoldDB" id="S8C2B2"/>
<dbReference type="OrthoDB" id="3525185at2759"/>
<sequence length="524" mass="58685">MQFANRMISVINDDHICPGYVAESDLIFRNHSAATGNKIAKIPTDTNENGAYDQILLPEQTSHPFLSLQQLQSFTRTQIEQYAISAFIENYVFFPEDKSLSRGFLSGVPSLLENAPPNSTIAQAASIVTYASLKDTQHGDYFARLASTSYLDLLNSFQATMANLNAKNTVESVTTAILLGIYEMISTTNEKHSDHEIHCQGAASILCSASSPFRKHPSINWIHTPGMPMKEKLSGIFLVWPHSVEVFRPDQRSTATCLDKLLYRVSPIFREGSEIFENQGAPLSKVRQLREYAWCIDQEMTLWPSTQPREWLPRMIGTVRKTLDGKGILEGTSSSPERVDTYLDIYVSGVWNCYRKVRLILLNLLHECDTRLKNDNPEDLFVPCPNLQNYIFKQAKELIDGMAASMFFHLILDPLAVVQDLTATSSDQIFKAIYPNKTFGGLLLIHSMHAAATLSIVPLPIRTMFKEHLGWIGKYMGVGQATLLSEPSISFSREYIIDGHIMVWAGTLITATGLEDVFESAESQ</sequence>
<comment type="caution">
    <text evidence="1">The sequence shown here is derived from an EMBL/GenBank/DDBJ whole genome shotgun (WGS) entry which is preliminary data.</text>
</comment>
<dbReference type="Proteomes" id="UP000015100">
    <property type="component" value="Unassembled WGS sequence"/>
</dbReference>
<reference evidence="2" key="2">
    <citation type="submission" date="2013-04" db="EMBL/GenBank/DDBJ databases">
        <title>Genomic mechanisms accounting for the adaptation to parasitism in nematode-trapping fungi.</title>
        <authorList>
            <person name="Ahren D.G."/>
        </authorList>
    </citation>
    <scope>NUCLEOTIDE SEQUENCE [LARGE SCALE GENOMIC DNA]</scope>
    <source>
        <strain evidence="2">CBS 200.50</strain>
    </source>
</reference>
<reference evidence="1 2" key="1">
    <citation type="journal article" date="2013" name="PLoS Genet.">
        <title>Genomic mechanisms accounting for the adaptation to parasitism in nematode-trapping fungi.</title>
        <authorList>
            <person name="Meerupati T."/>
            <person name="Andersson K.M."/>
            <person name="Friman E."/>
            <person name="Kumar D."/>
            <person name="Tunlid A."/>
            <person name="Ahren D."/>
        </authorList>
    </citation>
    <scope>NUCLEOTIDE SEQUENCE [LARGE SCALE GENOMIC DNA]</scope>
    <source>
        <strain evidence="1 2">CBS 200.50</strain>
    </source>
</reference>
<keyword evidence="2" id="KW-1185">Reference proteome</keyword>
<dbReference type="eggNOG" id="ENOG502S3ED">
    <property type="taxonomic scope" value="Eukaryota"/>
</dbReference>